<dbReference type="CDD" id="cd00077">
    <property type="entry name" value="HDc"/>
    <property type="match status" value="1"/>
</dbReference>
<dbReference type="EMBL" id="FNGW01000003">
    <property type="protein sequence ID" value="SDL79075.1"/>
    <property type="molecule type" value="Genomic_DNA"/>
</dbReference>
<evidence type="ECO:0000256" key="1">
    <source>
        <dbReference type="ARBA" id="ARBA00022801"/>
    </source>
</evidence>
<name>A0A1G9MZN4_9FIRM</name>
<feature type="domain" description="HD/PDEase" evidence="2">
    <location>
        <begin position="144"/>
        <end position="278"/>
    </location>
</feature>
<dbReference type="AlphaFoldDB" id="A0A1G9MZN4"/>
<dbReference type="RefSeq" id="WP_092725085.1">
    <property type="nucleotide sequence ID" value="NZ_FNGW01000003.1"/>
</dbReference>
<reference evidence="3 4" key="1">
    <citation type="submission" date="2016-10" db="EMBL/GenBank/DDBJ databases">
        <authorList>
            <person name="de Groot N.N."/>
        </authorList>
    </citation>
    <scope>NUCLEOTIDE SEQUENCE [LARGE SCALE GENOMIC DNA]</scope>
    <source>
        <strain evidence="3 4">DSM 797</strain>
    </source>
</reference>
<dbReference type="GO" id="GO:0031125">
    <property type="term" value="P:rRNA 3'-end processing"/>
    <property type="evidence" value="ECO:0007669"/>
    <property type="project" value="TreeGrafter"/>
</dbReference>
<dbReference type="PANTHER" id="PTHR37294:SF1">
    <property type="entry name" value="3'-5' EXORIBONUCLEASE YHAM"/>
    <property type="match status" value="1"/>
</dbReference>
<dbReference type="SUPFAM" id="SSF109604">
    <property type="entry name" value="HD-domain/PDEase-like"/>
    <property type="match status" value="1"/>
</dbReference>
<dbReference type="InterPro" id="IPR003607">
    <property type="entry name" value="HD/PDEase_dom"/>
</dbReference>
<dbReference type="Proteomes" id="UP000199068">
    <property type="component" value="Unassembled WGS sequence"/>
</dbReference>
<protein>
    <submittedName>
        <fullName evidence="3">3'-5' exoribonuclease</fullName>
    </submittedName>
</protein>
<organism evidence="3 4">
    <name type="scientific">Romboutsia lituseburensis DSM 797</name>
    <dbReference type="NCBI Taxonomy" id="1121325"/>
    <lineage>
        <taxon>Bacteria</taxon>
        <taxon>Bacillati</taxon>
        <taxon>Bacillota</taxon>
        <taxon>Clostridia</taxon>
        <taxon>Peptostreptococcales</taxon>
        <taxon>Peptostreptococcaceae</taxon>
        <taxon>Romboutsia</taxon>
    </lineage>
</organism>
<keyword evidence="4" id="KW-1185">Reference proteome</keyword>
<dbReference type="InterPro" id="IPR050798">
    <property type="entry name" value="YhaM_exoribonuc/phosphodiest"/>
</dbReference>
<dbReference type="STRING" id="1121325.SAMN04515677_103400"/>
<accession>A0A1G9MZN4</accession>
<dbReference type="Pfam" id="PF01966">
    <property type="entry name" value="HD"/>
    <property type="match status" value="1"/>
</dbReference>
<dbReference type="SMART" id="SM00471">
    <property type="entry name" value="HDc"/>
    <property type="match status" value="1"/>
</dbReference>
<dbReference type="Gene3D" id="1.10.3210.10">
    <property type="entry name" value="Hypothetical protein af1432"/>
    <property type="match status" value="1"/>
</dbReference>
<evidence type="ECO:0000259" key="2">
    <source>
        <dbReference type="SMART" id="SM00471"/>
    </source>
</evidence>
<gene>
    <name evidence="3" type="ORF">SAMN04515677_103400</name>
</gene>
<keyword evidence="1" id="KW-0378">Hydrolase</keyword>
<evidence type="ECO:0000313" key="3">
    <source>
        <dbReference type="EMBL" id="SDL79075.1"/>
    </source>
</evidence>
<dbReference type="InterPro" id="IPR006674">
    <property type="entry name" value="HD_domain"/>
</dbReference>
<evidence type="ECO:0000313" key="4">
    <source>
        <dbReference type="Proteomes" id="UP000199068"/>
    </source>
</evidence>
<dbReference type="GO" id="GO:0016787">
    <property type="term" value="F:hydrolase activity"/>
    <property type="evidence" value="ECO:0007669"/>
    <property type="project" value="UniProtKB-KW"/>
</dbReference>
<dbReference type="PANTHER" id="PTHR37294">
    <property type="entry name" value="3'-5' EXORIBONUCLEASE YHAM"/>
    <property type="match status" value="1"/>
</dbReference>
<sequence>MGKKIFLKDIEDGQQFNTSLLVMKRLYKDTNKVVYLLSDKSEQIKAKIPARIKLEIGDVISINTQKTFILDISQIEKLTDYSLEDYLPTVNRSIDDIINEIEIISEECITSQEGKLLNDYFFKDQDFISKFKVAIGGISMHHNYIGGLCEHTLGVMYLTKVLCDRYNCRRREIAVLSAKLHDIGKIYELDYNGPFKYTLQGELEGHIAIGIQLIDRAFNNIDYPFSDDFIRRIKGCIIQHHGKIEYGSPREANMEESFILNYADSVDATLNRINQIKEVTKENSWSEYDRRIDKKLYL</sequence>
<proteinExistence type="predicted"/>